<feature type="transmembrane region" description="Helical" evidence="3">
    <location>
        <begin position="319"/>
        <end position="345"/>
    </location>
</feature>
<feature type="transmembrane region" description="Helical" evidence="3">
    <location>
        <begin position="413"/>
        <end position="432"/>
    </location>
</feature>
<feature type="transmembrane region" description="Helical" evidence="3">
    <location>
        <begin position="199"/>
        <end position="227"/>
    </location>
</feature>
<sequence>MRTVRRLRPDPTVVAFLAIGPGFQCLVLGSVAGLVGLSSAGWLAGLGCAATVDSLLRRGLTRSGSLILGPANRVTLIRAGIVGAIAALIVETGADPATRPGALAVLLFLAVLAQILDAVDGQVARRTGTVTPLGARFDMEVDAFLIFLLSVAVSRSVGWWVLAIGLARYGYVAAGWVLPWLQRVVPARYWRKTVAAVQAITLTVAVSGLLSASVVTGAVLIALALLAESFGRDVWWQWRQRTWQDVGQPHRYPTIGLDPRWRPAARHTATVLALVLVWFALVSPVQLSRLQLAAFLRIPAEGLVLTALALWLRPRARRAVSVLAGLLLGVLATVKVCDLAVYAFFDRAFNPITDWGNLPPALSSLGDSFGRPVAVGAAVAAVVLVLILLLGMVAACWRLGALIARHPRPVRRVALASTAVWMACALTGVQIVRDAPLASTSATGLVADQVSAVRVGLSDRRAFAEAVANDSYRSRTGDQLLNGLRGKDVVIAFVESYGRVAVQGSELSSGVDRVLRAGTASLQRAGFGARSAFLTSPTFGGISWLAHSSLQSGLWIDNQQRYNELVGGNRFTLSDAFARAGWRTVGDVPSNQQDWPQARSFYHYDALYDARNVGYRGPGFSYATMPDQYILSAFARNELALQDRPAVMAEIDLVSSHEPWAPLPRLVPWDRIGDGSVFTGMPQQGPSRTAVWRSAGGVRQAYGRSIEYSLASLVQFVENVHDDNLVLLLLGDHQPATIVSGSGASHDVPITVVAHDPAVLERIHSWGWQSGLLPDPSAPVWRMDSFRDRFLAAYAR</sequence>
<feature type="transmembrane region" description="Helical" evidence="3">
    <location>
        <begin position="373"/>
        <end position="401"/>
    </location>
</feature>
<protein>
    <submittedName>
        <fullName evidence="4">CDP-alcohol phosphatidyltransferase family protein</fullName>
    </submittedName>
</protein>
<comment type="similarity">
    <text evidence="2">Belongs to the CDP-alcohol phosphatidyltransferase class-I family.</text>
</comment>
<feature type="transmembrane region" description="Helical" evidence="3">
    <location>
        <begin position="100"/>
        <end position="119"/>
    </location>
</feature>
<dbReference type="Pfam" id="PF01066">
    <property type="entry name" value="CDP-OH_P_transf"/>
    <property type="match status" value="1"/>
</dbReference>
<organism evidence="4 5">
    <name type="scientific">Jatrophihabitans telluris</name>
    <dbReference type="NCBI Taxonomy" id="2038343"/>
    <lineage>
        <taxon>Bacteria</taxon>
        <taxon>Bacillati</taxon>
        <taxon>Actinomycetota</taxon>
        <taxon>Actinomycetes</taxon>
        <taxon>Jatrophihabitantales</taxon>
        <taxon>Jatrophihabitantaceae</taxon>
        <taxon>Jatrophihabitans</taxon>
    </lineage>
</organism>
<feature type="transmembrane region" description="Helical" evidence="3">
    <location>
        <begin position="269"/>
        <end position="287"/>
    </location>
</feature>
<name>A0ABY4R2Y7_9ACTN</name>
<keyword evidence="3" id="KW-0812">Transmembrane</keyword>
<dbReference type="InterPro" id="IPR000462">
    <property type="entry name" value="CDP-OH_P_trans"/>
</dbReference>
<keyword evidence="5" id="KW-1185">Reference proteome</keyword>
<dbReference type="Gene3D" id="1.20.120.1760">
    <property type="match status" value="1"/>
</dbReference>
<reference evidence="4" key="1">
    <citation type="journal article" date="2018" name="Int. J. Syst. Evol. Microbiol.">
        <title>Jatrophihabitans telluris sp. nov., isolated from sediment soil of lava forest wetlands and the emended description of the genus Jatrophihabitans.</title>
        <authorList>
            <person name="Lee K.C."/>
            <person name="Suh M.K."/>
            <person name="Eom M.K."/>
            <person name="Kim K.K."/>
            <person name="Kim J.S."/>
            <person name="Kim D.S."/>
            <person name="Ko S.H."/>
            <person name="Shin Y.K."/>
            <person name="Lee J.S."/>
        </authorList>
    </citation>
    <scope>NUCLEOTIDE SEQUENCE</scope>
    <source>
        <strain evidence="4">N237</strain>
    </source>
</reference>
<dbReference type="Proteomes" id="UP001056336">
    <property type="component" value="Chromosome"/>
</dbReference>
<keyword evidence="3" id="KW-1133">Transmembrane helix</keyword>
<keyword evidence="1 2" id="KW-0808">Transferase</keyword>
<dbReference type="SUPFAM" id="SSF53649">
    <property type="entry name" value="Alkaline phosphatase-like"/>
    <property type="match status" value="1"/>
</dbReference>
<dbReference type="InterPro" id="IPR043130">
    <property type="entry name" value="CDP-OH_PTrfase_TM_dom"/>
</dbReference>
<keyword evidence="3" id="KW-0472">Membrane</keyword>
<evidence type="ECO:0000256" key="1">
    <source>
        <dbReference type="ARBA" id="ARBA00022679"/>
    </source>
</evidence>
<proteinExistence type="inferred from homology"/>
<evidence type="ECO:0000256" key="3">
    <source>
        <dbReference type="SAM" id="Phobius"/>
    </source>
</evidence>
<feature type="transmembrane region" description="Helical" evidence="3">
    <location>
        <begin position="157"/>
        <end position="179"/>
    </location>
</feature>
<feature type="transmembrane region" description="Helical" evidence="3">
    <location>
        <begin position="12"/>
        <end position="34"/>
    </location>
</feature>
<dbReference type="InterPro" id="IPR017850">
    <property type="entry name" value="Alkaline_phosphatase_core_sf"/>
</dbReference>
<evidence type="ECO:0000313" key="5">
    <source>
        <dbReference type="Proteomes" id="UP001056336"/>
    </source>
</evidence>
<feature type="transmembrane region" description="Helical" evidence="3">
    <location>
        <begin position="76"/>
        <end position="94"/>
    </location>
</feature>
<evidence type="ECO:0000313" key="4">
    <source>
        <dbReference type="EMBL" id="UQX89394.1"/>
    </source>
</evidence>
<accession>A0ABY4R2Y7</accession>
<dbReference type="EMBL" id="CP097332">
    <property type="protein sequence ID" value="UQX89394.1"/>
    <property type="molecule type" value="Genomic_DNA"/>
</dbReference>
<dbReference type="RefSeq" id="WP_249773290.1">
    <property type="nucleotide sequence ID" value="NZ_CP097332.1"/>
</dbReference>
<dbReference type="Gene3D" id="3.40.720.10">
    <property type="entry name" value="Alkaline Phosphatase, subunit A"/>
    <property type="match status" value="1"/>
</dbReference>
<dbReference type="PROSITE" id="PS00379">
    <property type="entry name" value="CDP_ALCOHOL_P_TRANSF"/>
    <property type="match status" value="1"/>
</dbReference>
<reference evidence="4" key="2">
    <citation type="submission" date="2022-05" db="EMBL/GenBank/DDBJ databases">
        <authorList>
            <person name="Kim J.-S."/>
            <person name="Lee K."/>
            <person name="Suh M."/>
            <person name="Eom M."/>
            <person name="Kim J.-S."/>
            <person name="Kim D.-S."/>
            <person name="Ko S.-H."/>
            <person name="Shin Y."/>
            <person name="Lee J.-S."/>
        </authorList>
    </citation>
    <scope>NUCLEOTIDE SEQUENCE</scope>
    <source>
        <strain evidence="4">N237</strain>
    </source>
</reference>
<gene>
    <name evidence="4" type="ORF">M6D93_05160</name>
</gene>
<evidence type="ECO:0000256" key="2">
    <source>
        <dbReference type="RuleBase" id="RU003750"/>
    </source>
</evidence>
<dbReference type="InterPro" id="IPR048254">
    <property type="entry name" value="CDP_ALCOHOL_P_TRANSF_CS"/>
</dbReference>